<dbReference type="Pfam" id="PF07695">
    <property type="entry name" value="7TMR-DISM_7TM"/>
    <property type="match status" value="1"/>
</dbReference>
<comment type="catalytic activity">
    <reaction evidence="1">
        <text>ATP + protein L-histidine = ADP + protein N-phospho-L-histidine.</text>
        <dbReference type="EC" id="2.7.13.3"/>
    </reaction>
</comment>
<dbReference type="RefSeq" id="WP_341743338.1">
    <property type="nucleotide sequence ID" value="NZ_CP151406.1"/>
</dbReference>
<dbReference type="InterPro" id="IPR003661">
    <property type="entry name" value="HisK_dim/P_dom"/>
</dbReference>
<evidence type="ECO:0000256" key="5">
    <source>
        <dbReference type="ARBA" id="ARBA00022777"/>
    </source>
</evidence>
<dbReference type="EMBL" id="CP151406">
    <property type="protein sequence ID" value="WZJ20752.1"/>
    <property type="molecule type" value="Genomic_DNA"/>
</dbReference>
<evidence type="ECO:0000256" key="7">
    <source>
        <dbReference type="SAM" id="Phobius"/>
    </source>
</evidence>
<dbReference type="Pfam" id="PF02518">
    <property type="entry name" value="HATPase_c"/>
    <property type="match status" value="1"/>
</dbReference>
<dbReference type="Pfam" id="PF00512">
    <property type="entry name" value="HisKA"/>
    <property type="match status" value="1"/>
</dbReference>
<dbReference type="PANTHER" id="PTHR43711">
    <property type="entry name" value="TWO-COMPONENT HISTIDINE KINASE"/>
    <property type="match status" value="1"/>
</dbReference>
<evidence type="ECO:0000313" key="9">
    <source>
        <dbReference type="EMBL" id="WZJ20752.1"/>
    </source>
</evidence>
<reference evidence="9 10" key="1">
    <citation type="submission" date="2024-04" db="EMBL/GenBank/DDBJ databases">
        <title>Dissimilatory iodate-reducing microorganisms contribute to the enrichment of iodine in groundwater.</title>
        <authorList>
            <person name="Jiang Z."/>
        </authorList>
    </citation>
    <scope>NUCLEOTIDE SEQUENCE [LARGE SCALE GENOMIC DNA]</scope>
    <source>
        <strain evidence="9 10">NCP973</strain>
    </source>
</reference>
<keyword evidence="10" id="KW-1185">Reference proteome</keyword>
<dbReference type="SMART" id="SM00387">
    <property type="entry name" value="HATPase_c"/>
    <property type="match status" value="1"/>
</dbReference>
<gene>
    <name evidence="9" type="ORF">AADV58_12430</name>
</gene>
<dbReference type="InterPro" id="IPR003594">
    <property type="entry name" value="HATPase_dom"/>
</dbReference>
<organism evidence="9 10">
    <name type="scientific">Azonexus hydrophilus</name>
    <dbReference type="NCBI Taxonomy" id="418702"/>
    <lineage>
        <taxon>Bacteria</taxon>
        <taxon>Pseudomonadati</taxon>
        <taxon>Pseudomonadota</taxon>
        <taxon>Betaproteobacteria</taxon>
        <taxon>Rhodocyclales</taxon>
        <taxon>Azonexaceae</taxon>
        <taxon>Azonexus</taxon>
    </lineage>
</organism>
<sequence>MTNILPHIRRFFLLWPCLLLLTWLVRPVFAVELSVELVAEQGRQPLVGKLQRYYDASNERSFDEIVQLARDGKFSSIDRNDGLGYVPGTIWLRFSVERAPDVPSSWWLEVRRPALDEVDLFRHGADGWQRIEQGDNRPWAGREVRNRNSVFVLDLAPGVSEYFVRVHTTSSSAARLTLWQPSAFASYAALDMVLVSGFATAIVVIILINLLMAAYLRERLYLIYSLNLLVFAGMMFLVEGLLHFVMMPAEPLRVEAWVSVFHPLVMLTIAFLFREIVALWESVPRIDRVYLPSVLLICGLGLLAVPLGFSDSLKPWLWKLFLVEMAINLGLAAWLSIRGNRGARFYLLAFGVLLLGGVFSILGNLGWLPDPALGPVMPLIGSLLHMVLMQMTVNDRVLAAKRAYDLAREQALAAERRATEGLNREVAQRTQALETALASEHRVAEQQRLFVRLISHEFRTPLAVIDASARSISMLPTLSDEVASRCGNISQATRRLGEMLEKCVADSRLDTDLPLEREPVAVTDLVASLRGQLLLEGVEREVLFHCPAPETVVLGDPVLLQILFGNLLSNALKYSPEESVVSVDFLHESNVLRVIVSDRGCGVPATELAHVFDKFMRGSNSAPNTGLGLGLPLAKRIAELHEGSIEIESQPGVGTRVIVVLPIA</sequence>
<keyword evidence="6" id="KW-0902">Two-component regulatory system</keyword>
<dbReference type="InterPro" id="IPR005467">
    <property type="entry name" value="His_kinase_dom"/>
</dbReference>
<protein>
    <recommendedName>
        <fullName evidence="2">histidine kinase</fullName>
        <ecNumber evidence="2">2.7.13.3</ecNumber>
    </recommendedName>
</protein>
<dbReference type="SUPFAM" id="SSF47384">
    <property type="entry name" value="Homodimeric domain of signal transducing histidine kinase"/>
    <property type="match status" value="1"/>
</dbReference>
<accession>A0ABZ2XFL6</accession>
<dbReference type="InterPro" id="IPR011622">
    <property type="entry name" value="7TMR_DISM_rcpt_extracell_dom2"/>
</dbReference>
<feature type="transmembrane region" description="Helical" evidence="7">
    <location>
        <begin position="316"/>
        <end position="335"/>
    </location>
</feature>
<feature type="transmembrane region" description="Helical" evidence="7">
    <location>
        <begin position="256"/>
        <end position="277"/>
    </location>
</feature>
<dbReference type="InterPro" id="IPR036890">
    <property type="entry name" value="HATPase_C_sf"/>
</dbReference>
<dbReference type="Gene3D" id="2.60.40.2380">
    <property type="match status" value="1"/>
</dbReference>
<evidence type="ECO:0000256" key="3">
    <source>
        <dbReference type="ARBA" id="ARBA00022553"/>
    </source>
</evidence>
<dbReference type="PANTHER" id="PTHR43711:SF1">
    <property type="entry name" value="HISTIDINE KINASE 1"/>
    <property type="match status" value="1"/>
</dbReference>
<keyword evidence="4" id="KW-0808">Transferase</keyword>
<evidence type="ECO:0000313" key="10">
    <source>
        <dbReference type="Proteomes" id="UP001479520"/>
    </source>
</evidence>
<dbReference type="CDD" id="cd00082">
    <property type="entry name" value="HisKA"/>
    <property type="match status" value="1"/>
</dbReference>
<feature type="transmembrane region" description="Helical" evidence="7">
    <location>
        <begin position="184"/>
        <end position="208"/>
    </location>
</feature>
<dbReference type="InterPro" id="IPR011623">
    <property type="entry name" value="7TMR_DISM_rcpt_extracell_dom1"/>
</dbReference>
<dbReference type="GO" id="GO:0016301">
    <property type="term" value="F:kinase activity"/>
    <property type="evidence" value="ECO:0007669"/>
    <property type="project" value="UniProtKB-KW"/>
</dbReference>
<dbReference type="InterPro" id="IPR050736">
    <property type="entry name" value="Sensor_HK_Regulatory"/>
</dbReference>
<dbReference type="Pfam" id="PF07696">
    <property type="entry name" value="7TMR-DISMED2"/>
    <property type="match status" value="1"/>
</dbReference>
<dbReference type="SUPFAM" id="SSF55874">
    <property type="entry name" value="ATPase domain of HSP90 chaperone/DNA topoisomerase II/histidine kinase"/>
    <property type="match status" value="1"/>
</dbReference>
<dbReference type="Gene3D" id="3.30.565.10">
    <property type="entry name" value="Histidine kinase-like ATPase, C-terminal domain"/>
    <property type="match status" value="1"/>
</dbReference>
<dbReference type="EC" id="2.7.13.3" evidence="2"/>
<proteinExistence type="predicted"/>
<keyword evidence="7" id="KW-1133">Transmembrane helix</keyword>
<dbReference type="SMART" id="SM00388">
    <property type="entry name" value="HisKA"/>
    <property type="match status" value="1"/>
</dbReference>
<keyword evidence="5 9" id="KW-0418">Kinase</keyword>
<dbReference type="Gene3D" id="1.10.287.130">
    <property type="match status" value="1"/>
</dbReference>
<evidence type="ECO:0000259" key="8">
    <source>
        <dbReference type="PROSITE" id="PS50109"/>
    </source>
</evidence>
<keyword evidence="3" id="KW-0597">Phosphoprotein</keyword>
<evidence type="ECO:0000256" key="6">
    <source>
        <dbReference type="ARBA" id="ARBA00023012"/>
    </source>
</evidence>
<keyword evidence="7" id="KW-0812">Transmembrane</keyword>
<dbReference type="Proteomes" id="UP001479520">
    <property type="component" value="Chromosome"/>
</dbReference>
<dbReference type="PRINTS" id="PR00344">
    <property type="entry name" value="BCTRLSENSOR"/>
</dbReference>
<feature type="domain" description="Histidine kinase" evidence="8">
    <location>
        <begin position="453"/>
        <end position="664"/>
    </location>
</feature>
<evidence type="ECO:0000256" key="2">
    <source>
        <dbReference type="ARBA" id="ARBA00012438"/>
    </source>
</evidence>
<dbReference type="InterPro" id="IPR004358">
    <property type="entry name" value="Sig_transdc_His_kin-like_C"/>
</dbReference>
<feature type="transmembrane region" description="Helical" evidence="7">
    <location>
        <begin position="220"/>
        <end position="244"/>
    </location>
</feature>
<keyword evidence="7" id="KW-0472">Membrane</keyword>
<evidence type="ECO:0000256" key="4">
    <source>
        <dbReference type="ARBA" id="ARBA00022679"/>
    </source>
</evidence>
<name>A0ABZ2XFL6_9RHOO</name>
<evidence type="ECO:0000256" key="1">
    <source>
        <dbReference type="ARBA" id="ARBA00000085"/>
    </source>
</evidence>
<feature type="transmembrane region" description="Helical" evidence="7">
    <location>
        <begin position="289"/>
        <end position="310"/>
    </location>
</feature>
<dbReference type="InterPro" id="IPR036097">
    <property type="entry name" value="HisK_dim/P_sf"/>
</dbReference>
<feature type="transmembrane region" description="Helical" evidence="7">
    <location>
        <begin position="347"/>
        <end position="367"/>
    </location>
</feature>
<dbReference type="PROSITE" id="PS50109">
    <property type="entry name" value="HIS_KIN"/>
    <property type="match status" value="1"/>
</dbReference>